<evidence type="ECO:0000313" key="2">
    <source>
        <dbReference type="Proteomes" id="UP000676325"/>
    </source>
</evidence>
<accession>A0A941IH15</accession>
<evidence type="ECO:0000313" key="1">
    <source>
        <dbReference type="EMBL" id="MBR7826724.1"/>
    </source>
</evidence>
<name>A0A941IH15_9ACTN</name>
<organism evidence="1 2">
    <name type="scientific">Actinospica acidithermotolerans</name>
    <dbReference type="NCBI Taxonomy" id="2828514"/>
    <lineage>
        <taxon>Bacteria</taxon>
        <taxon>Bacillati</taxon>
        <taxon>Actinomycetota</taxon>
        <taxon>Actinomycetes</taxon>
        <taxon>Catenulisporales</taxon>
        <taxon>Actinospicaceae</taxon>
        <taxon>Actinospica</taxon>
    </lineage>
</organism>
<dbReference type="AlphaFoldDB" id="A0A941IH15"/>
<comment type="caution">
    <text evidence="1">The sequence shown here is derived from an EMBL/GenBank/DDBJ whole genome shotgun (WGS) entry which is preliminary data.</text>
</comment>
<dbReference type="PANTHER" id="PTHR17985">
    <property type="entry name" value="SER/THR-RICH PROTEIN T10 IN DGCR REGION"/>
    <property type="match status" value="1"/>
</dbReference>
<dbReference type="PANTHER" id="PTHR17985:SF8">
    <property type="entry name" value="TRANSPORT AND GOLGI ORGANIZATION PROTEIN 2 HOMOLOG"/>
    <property type="match status" value="1"/>
</dbReference>
<gene>
    <name evidence="1" type="ORF">KDK95_10450</name>
</gene>
<protein>
    <submittedName>
        <fullName evidence="1">NRDE family protein</fullName>
    </submittedName>
</protein>
<proteinExistence type="predicted"/>
<dbReference type="InterPro" id="IPR008551">
    <property type="entry name" value="TANGO2"/>
</dbReference>
<sequence length="261" mass="28365">MSVDPGSRVPVLLLFARDEFVDRAWRLPARHWPNRPSLVGGRDERAGGTWLAVRPGDGSAGPRVACLLNAFGTFASPERRLTRGELPLIAASPGGYVGDLDLTRYDPFHLLIGEADGMSMLTWDGRTLADRKLEPGTHLVSNRGLEVEDDRLPTAPERAVTLIEARIRHFRPLLQAAPRPEPAPGPGVPTRAAWDGWMRLADGDGLDVDDVRALIGRHDWGGDAGVWMTTSVSLVALGADGVRYDLNPAPLAGEWLEVPVR</sequence>
<reference evidence="1" key="1">
    <citation type="submission" date="2021-04" db="EMBL/GenBank/DDBJ databases">
        <title>Genome based classification of Actinospica acidithermotolerans sp. nov., an actinobacterium isolated from an Indonesian hot spring.</title>
        <authorList>
            <person name="Kusuma A.B."/>
            <person name="Putra K.E."/>
            <person name="Nafisah S."/>
            <person name="Loh J."/>
            <person name="Nouioui I."/>
            <person name="Goodfellow M."/>
        </authorList>
    </citation>
    <scope>NUCLEOTIDE SEQUENCE</scope>
    <source>
        <strain evidence="1">MGRD01-02</strain>
    </source>
</reference>
<keyword evidence="2" id="KW-1185">Reference proteome</keyword>
<dbReference type="Pfam" id="PF05742">
    <property type="entry name" value="TANGO2"/>
    <property type="match status" value="1"/>
</dbReference>
<dbReference type="EMBL" id="JAGSOH010000022">
    <property type="protein sequence ID" value="MBR7826724.1"/>
    <property type="molecule type" value="Genomic_DNA"/>
</dbReference>
<dbReference type="Proteomes" id="UP000676325">
    <property type="component" value="Unassembled WGS sequence"/>
</dbReference>